<evidence type="ECO:0000259" key="6">
    <source>
        <dbReference type="Pfam" id="PF10531"/>
    </source>
</evidence>
<feature type="domain" description="AprE-like long alpha-helical hairpin" evidence="7">
    <location>
        <begin position="165"/>
        <end position="352"/>
    </location>
</feature>
<keyword evidence="9" id="KW-1185">Reference proteome</keyword>
<organism evidence="8 9">
    <name type="scientific">Methylobacterium persicinum</name>
    <dbReference type="NCBI Taxonomy" id="374426"/>
    <lineage>
        <taxon>Bacteria</taxon>
        <taxon>Pseudomonadati</taxon>
        <taxon>Pseudomonadota</taxon>
        <taxon>Alphaproteobacteria</taxon>
        <taxon>Hyphomicrobiales</taxon>
        <taxon>Methylobacteriaceae</taxon>
        <taxon>Methylobacterium</taxon>
    </lineage>
</organism>
<dbReference type="PANTHER" id="PTHR33619:SF3">
    <property type="entry name" value="POLYSACCHARIDE EXPORT PROTEIN GFCE-RELATED"/>
    <property type="match status" value="1"/>
</dbReference>
<dbReference type="InterPro" id="IPR058781">
    <property type="entry name" value="HH_AprE-like"/>
</dbReference>
<keyword evidence="2" id="KW-0175">Coiled coil</keyword>
<dbReference type="Proteomes" id="UP001236369">
    <property type="component" value="Unassembled WGS sequence"/>
</dbReference>
<gene>
    <name evidence="8" type="ORF">QO016_004090</name>
</gene>
<dbReference type="EMBL" id="JAUSVV010000013">
    <property type="protein sequence ID" value="MDQ0444577.1"/>
    <property type="molecule type" value="Genomic_DNA"/>
</dbReference>
<sequence length="436" mass="47558">MRTCLRALHLAGAVLLASAGAVWAEDAYRLGPLDQLQVKVSDLRAGTGEAYQWQAFNGEFTVGASGRVSLPVVGEIEASGRTTSDIAADIADRLKTKAGLATKPDASVQIIKFRPFYVTGSVEKPGGYEYRPNLTVLQGVSLAGGIQRVPTDVLLQFVRDAVQSRGEIKQLAATRLALIAKQVRLDAEIKDAPLTFPPELESRSKDPEVARIMREERMALDTRRASLTAQIANLKQTKDFLTEQIASLSSKDSTTADQLEIMKTELARVTGLVNRGLSAMPRQVETSQTIATLESNRLDTQIAVIRARQDISKADRDILDVKDQRRNTALQELAETRIRLNETTAKLEAARNLLYQAEIRSPATVVANAEAYSKPEYTILRRRDGKSEQISADENDLLQPGDVVRVQPHLTDAAKGSVPGMSAETARTLGGPVNDF</sequence>
<evidence type="ECO:0000313" key="9">
    <source>
        <dbReference type="Proteomes" id="UP001236369"/>
    </source>
</evidence>
<dbReference type="Gene3D" id="3.30.1950.10">
    <property type="entry name" value="wza like domain"/>
    <property type="match status" value="1"/>
</dbReference>
<accession>A0ABU0HQH0</accession>
<proteinExistence type="predicted"/>
<evidence type="ECO:0000256" key="1">
    <source>
        <dbReference type="ARBA" id="ARBA00022729"/>
    </source>
</evidence>
<evidence type="ECO:0000256" key="3">
    <source>
        <dbReference type="SAM" id="MobiDB-lite"/>
    </source>
</evidence>
<dbReference type="Gene3D" id="3.10.560.10">
    <property type="entry name" value="Outer membrane lipoprotein wza domain like"/>
    <property type="match status" value="1"/>
</dbReference>
<dbReference type="PANTHER" id="PTHR33619">
    <property type="entry name" value="POLYSACCHARIDE EXPORT PROTEIN GFCE-RELATED"/>
    <property type="match status" value="1"/>
</dbReference>
<comment type="caution">
    <text evidence="8">The sequence shown here is derived from an EMBL/GenBank/DDBJ whole genome shotgun (WGS) entry which is preliminary data.</text>
</comment>
<feature type="coiled-coil region" evidence="2">
    <location>
        <begin position="217"/>
        <end position="251"/>
    </location>
</feature>
<evidence type="ECO:0000259" key="5">
    <source>
        <dbReference type="Pfam" id="PF02563"/>
    </source>
</evidence>
<dbReference type="InterPro" id="IPR019554">
    <property type="entry name" value="Soluble_ligand-bd"/>
</dbReference>
<evidence type="ECO:0000256" key="4">
    <source>
        <dbReference type="SAM" id="SignalP"/>
    </source>
</evidence>
<evidence type="ECO:0000259" key="7">
    <source>
        <dbReference type="Pfam" id="PF25994"/>
    </source>
</evidence>
<dbReference type="InterPro" id="IPR003715">
    <property type="entry name" value="Poly_export_N"/>
</dbReference>
<feature type="domain" description="Polysaccharide export protein N-terminal" evidence="5">
    <location>
        <begin position="25"/>
        <end position="110"/>
    </location>
</feature>
<protein>
    <submittedName>
        <fullName evidence="8">Protein involved in polysaccharide export with SLBB domain</fullName>
    </submittedName>
</protein>
<dbReference type="Pfam" id="PF02563">
    <property type="entry name" value="Poly_export"/>
    <property type="match status" value="1"/>
</dbReference>
<feature type="coiled-coil region" evidence="2">
    <location>
        <begin position="326"/>
        <end position="360"/>
    </location>
</feature>
<feature type="domain" description="Soluble ligand binding" evidence="6">
    <location>
        <begin position="116"/>
        <end position="146"/>
    </location>
</feature>
<feature type="region of interest" description="Disordered" evidence="3">
    <location>
        <begin position="413"/>
        <end position="436"/>
    </location>
</feature>
<dbReference type="Pfam" id="PF25994">
    <property type="entry name" value="HH_AprE"/>
    <property type="match status" value="1"/>
</dbReference>
<dbReference type="RefSeq" id="WP_238252925.1">
    <property type="nucleotide sequence ID" value="NZ_BPQX01000063.1"/>
</dbReference>
<name>A0ABU0HQH0_9HYPH</name>
<reference evidence="8 9" key="1">
    <citation type="submission" date="2023-07" db="EMBL/GenBank/DDBJ databases">
        <title>Genomic Encyclopedia of Type Strains, Phase IV (KMG-IV): sequencing the most valuable type-strain genomes for metagenomic binning, comparative biology and taxonomic classification.</title>
        <authorList>
            <person name="Goeker M."/>
        </authorList>
    </citation>
    <scope>NUCLEOTIDE SEQUENCE [LARGE SCALE GENOMIC DNA]</scope>
    <source>
        <strain evidence="8 9">DSM 19562</strain>
    </source>
</reference>
<feature type="chain" id="PRO_5045959885" evidence="4">
    <location>
        <begin position="25"/>
        <end position="436"/>
    </location>
</feature>
<evidence type="ECO:0000256" key="2">
    <source>
        <dbReference type="SAM" id="Coils"/>
    </source>
</evidence>
<dbReference type="Pfam" id="PF10531">
    <property type="entry name" value="SLBB"/>
    <property type="match status" value="1"/>
</dbReference>
<evidence type="ECO:0000313" key="8">
    <source>
        <dbReference type="EMBL" id="MDQ0444577.1"/>
    </source>
</evidence>
<dbReference type="InterPro" id="IPR049712">
    <property type="entry name" value="Poly_export"/>
</dbReference>
<keyword evidence="1 4" id="KW-0732">Signal</keyword>
<feature type="signal peptide" evidence="4">
    <location>
        <begin position="1"/>
        <end position="24"/>
    </location>
</feature>